<dbReference type="InterPro" id="IPR035979">
    <property type="entry name" value="RBD_domain_sf"/>
</dbReference>
<dbReference type="InterPro" id="IPR012677">
    <property type="entry name" value="Nucleotide-bd_a/b_plait_sf"/>
</dbReference>
<gene>
    <name evidence="8" type="ORF">FSP39_006867</name>
</gene>
<comment type="subcellular location">
    <subcellularLocation>
        <location evidence="1">Nucleus</location>
    </subcellularLocation>
</comment>
<feature type="compositionally biased region" description="Acidic residues" evidence="6">
    <location>
        <begin position="386"/>
        <end position="414"/>
    </location>
</feature>
<dbReference type="GO" id="GO:0005730">
    <property type="term" value="C:nucleolus"/>
    <property type="evidence" value="ECO:0007669"/>
    <property type="project" value="TreeGrafter"/>
</dbReference>
<feature type="compositionally biased region" description="Acidic residues" evidence="6">
    <location>
        <begin position="140"/>
        <end position="156"/>
    </location>
</feature>
<feature type="compositionally biased region" description="Basic and acidic residues" evidence="6">
    <location>
        <begin position="853"/>
        <end position="862"/>
    </location>
</feature>
<feature type="compositionally biased region" description="Basic residues" evidence="6">
    <location>
        <begin position="788"/>
        <end position="798"/>
    </location>
</feature>
<feature type="region of interest" description="Disordered" evidence="6">
    <location>
        <begin position="760"/>
        <end position="895"/>
    </location>
</feature>
<evidence type="ECO:0000256" key="6">
    <source>
        <dbReference type="SAM" id="MobiDB-lite"/>
    </source>
</evidence>
<dbReference type="CDD" id="cd12415">
    <property type="entry name" value="RRM3_RBM28_like"/>
    <property type="match status" value="1"/>
</dbReference>
<dbReference type="Proteomes" id="UP001186944">
    <property type="component" value="Unassembled WGS sequence"/>
</dbReference>
<dbReference type="EMBL" id="VSWD01000007">
    <property type="protein sequence ID" value="KAK3097152.1"/>
    <property type="molecule type" value="Genomic_DNA"/>
</dbReference>
<keyword evidence="2" id="KW-0677">Repeat</keyword>
<dbReference type="CDD" id="cd12416">
    <property type="entry name" value="RRM4_RBM28_like"/>
    <property type="match status" value="1"/>
</dbReference>
<feature type="domain" description="RRM" evidence="7">
    <location>
        <begin position="11"/>
        <end position="87"/>
    </location>
</feature>
<organism evidence="8 9">
    <name type="scientific">Pinctada imbricata</name>
    <name type="common">Atlantic pearl-oyster</name>
    <name type="synonym">Pinctada martensii</name>
    <dbReference type="NCBI Taxonomy" id="66713"/>
    <lineage>
        <taxon>Eukaryota</taxon>
        <taxon>Metazoa</taxon>
        <taxon>Spiralia</taxon>
        <taxon>Lophotrochozoa</taxon>
        <taxon>Mollusca</taxon>
        <taxon>Bivalvia</taxon>
        <taxon>Autobranchia</taxon>
        <taxon>Pteriomorphia</taxon>
        <taxon>Pterioida</taxon>
        <taxon>Pterioidea</taxon>
        <taxon>Pteriidae</taxon>
        <taxon>Pinctada</taxon>
    </lineage>
</organism>
<evidence type="ECO:0000313" key="9">
    <source>
        <dbReference type="Proteomes" id="UP001186944"/>
    </source>
</evidence>
<protein>
    <recommendedName>
        <fullName evidence="7">RRM domain-containing protein</fullName>
    </recommendedName>
</protein>
<dbReference type="InterPro" id="IPR051945">
    <property type="entry name" value="RRM_MRD1_RNA_proc_ribogen"/>
</dbReference>
<evidence type="ECO:0000259" key="7">
    <source>
        <dbReference type="PROSITE" id="PS50102"/>
    </source>
</evidence>
<feature type="compositionally biased region" description="Basic residues" evidence="6">
    <location>
        <begin position="485"/>
        <end position="497"/>
    </location>
</feature>
<feature type="compositionally biased region" description="Acidic residues" evidence="6">
    <location>
        <begin position="443"/>
        <end position="478"/>
    </location>
</feature>
<dbReference type="PROSITE" id="PS50102">
    <property type="entry name" value="RRM"/>
    <property type="match status" value="4"/>
</dbReference>
<dbReference type="CDD" id="cd12413">
    <property type="entry name" value="RRM1_RBM28_like"/>
    <property type="match status" value="1"/>
</dbReference>
<dbReference type="CDD" id="cd12414">
    <property type="entry name" value="RRM2_RBM28_like"/>
    <property type="match status" value="1"/>
</dbReference>
<feature type="region of interest" description="Disordered" evidence="6">
    <location>
        <begin position="87"/>
        <end position="161"/>
    </location>
</feature>
<feature type="compositionally biased region" description="Basic and acidic residues" evidence="6">
    <location>
        <begin position="760"/>
        <end position="777"/>
    </location>
</feature>
<feature type="compositionally biased region" description="Basic residues" evidence="6">
    <location>
        <begin position="90"/>
        <end position="99"/>
    </location>
</feature>
<feature type="compositionally biased region" description="Basic and acidic residues" evidence="6">
    <location>
        <begin position="111"/>
        <end position="139"/>
    </location>
</feature>
<dbReference type="InterPro" id="IPR000504">
    <property type="entry name" value="RRM_dom"/>
</dbReference>
<keyword evidence="9" id="KW-1185">Reference proteome</keyword>
<dbReference type="SMART" id="SM00360">
    <property type="entry name" value="RRM"/>
    <property type="match status" value="4"/>
</dbReference>
<evidence type="ECO:0000256" key="5">
    <source>
        <dbReference type="PROSITE-ProRule" id="PRU00176"/>
    </source>
</evidence>
<feature type="region of interest" description="Disordered" evidence="6">
    <location>
        <begin position="364"/>
        <end position="507"/>
    </location>
</feature>
<feature type="domain" description="RRM" evidence="7">
    <location>
        <begin position="506"/>
        <end position="590"/>
    </location>
</feature>
<dbReference type="AlphaFoldDB" id="A0AA89C043"/>
<evidence type="ECO:0000256" key="3">
    <source>
        <dbReference type="ARBA" id="ARBA00022884"/>
    </source>
</evidence>
<evidence type="ECO:0000256" key="1">
    <source>
        <dbReference type="ARBA" id="ARBA00004123"/>
    </source>
</evidence>
<feature type="compositionally biased region" description="Basic residues" evidence="6">
    <location>
        <begin position="830"/>
        <end position="849"/>
    </location>
</feature>
<dbReference type="SMART" id="SM00361">
    <property type="entry name" value="RRM_1"/>
    <property type="match status" value="2"/>
</dbReference>
<feature type="compositionally biased region" description="Basic and acidic residues" evidence="6">
    <location>
        <begin position="375"/>
        <end position="385"/>
    </location>
</feature>
<feature type="compositionally biased region" description="Basic and acidic residues" evidence="6">
    <location>
        <begin position="430"/>
        <end position="442"/>
    </location>
</feature>
<dbReference type="GO" id="GO:0003729">
    <property type="term" value="F:mRNA binding"/>
    <property type="evidence" value="ECO:0007669"/>
    <property type="project" value="TreeGrafter"/>
</dbReference>
<dbReference type="PANTHER" id="PTHR48039:SF5">
    <property type="entry name" value="RNA-BINDING PROTEIN 28"/>
    <property type="match status" value="1"/>
</dbReference>
<proteinExistence type="predicted"/>
<dbReference type="Pfam" id="PF00076">
    <property type="entry name" value="RRM_1"/>
    <property type="match status" value="4"/>
</dbReference>
<feature type="compositionally biased region" description="Polar residues" evidence="6">
    <location>
        <begin position="364"/>
        <end position="374"/>
    </location>
</feature>
<evidence type="ECO:0000256" key="4">
    <source>
        <dbReference type="ARBA" id="ARBA00023242"/>
    </source>
</evidence>
<dbReference type="InterPro" id="IPR003954">
    <property type="entry name" value="RRM_euk-type"/>
</dbReference>
<dbReference type="PANTHER" id="PTHR48039">
    <property type="entry name" value="RNA-BINDING MOTIF PROTEIN 14B"/>
    <property type="match status" value="1"/>
</dbReference>
<keyword evidence="3 5" id="KW-0694">RNA-binding</keyword>
<evidence type="ECO:0000313" key="8">
    <source>
        <dbReference type="EMBL" id="KAK3097152.1"/>
    </source>
</evidence>
<dbReference type="FunFam" id="3.30.70.330:FF:000182">
    <property type="entry name" value="RNA-binding motif protein 28"/>
    <property type="match status" value="1"/>
</dbReference>
<dbReference type="Gene3D" id="3.30.70.330">
    <property type="match status" value="4"/>
</dbReference>
<dbReference type="SUPFAM" id="SSF54928">
    <property type="entry name" value="RNA-binding domain, RBD"/>
    <property type="match status" value="4"/>
</dbReference>
<name>A0AA89C043_PINIB</name>
<keyword evidence="4" id="KW-0539">Nucleus</keyword>
<accession>A0AA89C043</accession>
<feature type="domain" description="RRM" evidence="7">
    <location>
        <begin position="280"/>
        <end position="357"/>
    </location>
</feature>
<comment type="caution">
    <text evidence="8">The sequence shown here is derived from an EMBL/GenBank/DDBJ whole genome shotgun (WGS) entry which is preliminary data.</text>
</comment>
<reference evidence="8" key="1">
    <citation type="submission" date="2019-08" db="EMBL/GenBank/DDBJ databases">
        <title>The improved chromosome-level genome for the pearl oyster Pinctada fucata martensii using PacBio sequencing and Hi-C.</title>
        <authorList>
            <person name="Zheng Z."/>
        </authorList>
    </citation>
    <scope>NUCLEOTIDE SEQUENCE</scope>
    <source>
        <strain evidence="8">ZZ-2019</strain>
        <tissue evidence="8">Adductor muscle</tissue>
    </source>
</reference>
<feature type="domain" description="RRM" evidence="7">
    <location>
        <begin position="658"/>
        <end position="750"/>
    </location>
</feature>
<evidence type="ECO:0000256" key="2">
    <source>
        <dbReference type="ARBA" id="ARBA00022737"/>
    </source>
</evidence>
<sequence>MAEEAHVRKSNTLFVRNLPLSTTNEKLENVFSDIGPIKQCFVVTDKGSKACKGYGFVKFSLIDDAESAKEKIKSLDGRKLFINYADRKKENARKKKKEKGKSEPKNQQPRANDRELDRKGIKEKGQQIEESKRMEKSDDSSDDDEDEEVEKEDEDANFNSSSKSLKFVDKDKISKENQERKYLNSKTILVTGWTKDMTQQKVQEILNNLVVRNVAKLEYPMKSREEYTALIRFKCIRDMKRGLNKIQGKEIKGCSLLAVQMKRDTQTVLDQIPQNQLKKCRLIVRNLSFKSTEKDLLNAFEKFGFVTETKIPMKPGGKSSGFGFVQFTNTKDASRAIAEMNRKPILGRPVAVDWAIAKDKFTSISVGNPNQDAQTSKKTDLKSKDEDDDGSSSNEDSSEDESSDDEESSEDTSGSEDHGRLSPPKLQKKNIVEDRNKARADNSDSDEDDKTSDSDDSSDKEDSSEDNLSDEGFEDEEEGSVKDSPKKKKKNKRKQSSRKSDVDEGKTVFIRNLSYHSTEESLEDKFSQFGQMEYCKVVRDPMTDHSRGTAFVRFQSSEAAEKCVEKSNDESKNGGIVLDHRKLNVTIAVSRDKAKELKNKEKKVKVDKRNLHLVREGMIRPGTQDAQGLTKDDLLRRGKLEKVKRQKLKNPNIFVSTTRLSVHNLPVSVDEKQLRKVFLKAAEDKKAVINECRIMRDIERVNAEGVGKSRGFGFVNFTDHQHALQALKGANNNPDLFTEKRRLIVEFSLENKAALEAKEKRLERQQARREALQKAKDGQAGGNAANSPKKKRPHKAKSAKLTDKYIGKTSLPEGVDAKKIPKGLPSHWGPKVRHKPRPQPGGAKKKGGKNRNQGKDFNAHGENRKRKNPANSSQVTEPEKKKMKKGKKQSDDFDRLVSKYKQTFLSSSAKSKWFDS</sequence>